<evidence type="ECO:0000256" key="4">
    <source>
        <dbReference type="ARBA" id="ARBA00022840"/>
    </source>
</evidence>
<evidence type="ECO:0000256" key="1">
    <source>
        <dbReference type="ARBA" id="ARBA00006432"/>
    </source>
</evidence>
<comment type="similarity">
    <text evidence="1">Belongs to the ATP-dependent AMP-binding enzyme family.</text>
</comment>
<gene>
    <name evidence="6" type="ORF">DN412_35450</name>
</gene>
<dbReference type="Proteomes" id="UP000255165">
    <property type="component" value="Unassembled WGS sequence"/>
</dbReference>
<dbReference type="AlphaFoldDB" id="A0A370NJE7"/>
<evidence type="ECO:0000313" key="6">
    <source>
        <dbReference type="EMBL" id="RDK05729.1"/>
    </source>
</evidence>
<evidence type="ECO:0000256" key="3">
    <source>
        <dbReference type="ARBA" id="ARBA00022741"/>
    </source>
</evidence>
<keyword evidence="4" id="KW-0067">ATP-binding</keyword>
<accession>A0A370NJE7</accession>
<reference evidence="7" key="1">
    <citation type="submission" date="2018-06" db="EMBL/GenBank/DDBJ databases">
        <authorList>
            <person name="Feng T."/>
            <person name="Jeon C.O."/>
        </authorList>
    </citation>
    <scope>NUCLEOTIDE SEQUENCE [LARGE SCALE GENOMIC DNA]</scope>
    <source>
        <strain evidence="7">S23</strain>
    </source>
</reference>
<dbReference type="EMBL" id="QKWJ01000085">
    <property type="protein sequence ID" value="RDK05729.1"/>
    <property type="molecule type" value="Genomic_DNA"/>
</dbReference>
<dbReference type="PANTHER" id="PTHR43605:SF10">
    <property type="entry name" value="ACYL-COA SYNTHETASE MEDIUM CHAIN FAMILY MEMBER 3"/>
    <property type="match status" value="1"/>
</dbReference>
<keyword evidence="3" id="KW-0547">Nucleotide-binding</keyword>
<dbReference type="SUPFAM" id="SSF56801">
    <property type="entry name" value="Acetyl-CoA synthetase-like"/>
    <property type="match status" value="1"/>
</dbReference>
<proteinExistence type="inferred from homology"/>
<evidence type="ECO:0000259" key="5">
    <source>
        <dbReference type="Pfam" id="PF00501"/>
    </source>
</evidence>
<keyword evidence="7" id="KW-1185">Reference proteome</keyword>
<comment type="caution">
    <text evidence="6">The sequence shown here is derived from an EMBL/GenBank/DDBJ whole genome shotgun (WGS) entry which is preliminary data.</text>
</comment>
<dbReference type="Pfam" id="PF00501">
    <property type="entry name" value="AMP-binding"/>
    <property type="match status" value="1"/>
</dbReference>
<dbReference type="GO" id="GO:0006637">
    <property type="term" value="P:acyl-CoA metabolic process"/>
    <property type="evidence" value="ECO:0007669"/>
    <property type="project" value="TreeGrafter"/>
</dbReference>
<dbReference type="GO" id="GO:0015645">
    <property type="term" value="F:fatty acid ligase activity"/>
    <property type="evidence" value="ECO:0007669"/>
    <property type="project" value="TreeGrafter"/>
</dbReference>
<dbReference type="PANTHER" id="PTHR43605">
    <property type="entry name" value="ACYL-COENZYME A SYNTHETASE"/>
    <property type="match status" value="1"/>
</dbReference>
<dbReference type="GO" id="GO:0005524">
    <property type="term" value="F:ATP binding"/>
    <property type="evidence" value="ECO:0007669"/>
    <property type="project" value="UniProtKB-KW"/>
</dbReference>
<dbReference type="InterPro" id="IPR051087">
    <property type="entry name" value="Mitochondrial_ACSM"/>
</dbReference>
<organism evidence="6 7">
    <name type="scientific">Cupriavidus lacunae</name>
    <dbReference type="NCBI Taxonomy" id="2666307"/>
    <lineage>
        <taxon>Bacteria</taxon>
        <taxon>Pseudomonadati</taxon>
        <taxon>Pseudomonadota</taxon>
        <taxon>Betaproteobacteria</taxon>
        <taxon>Burkholderiales</taxon>
        <taxon>Burkholderiaceae</taxon>
        <taxon>Cupriavidus</taxon>
    </lineage>
</organism>
<evidence type="ECO:0000256" key="2">
    <source>
        <dbReference type="ARBA" id="ARBA00022598"/>
    </source>
</evidence>
<sequence length="175" mass="19206">MANHGSSRAFRPAASVHFTHELRLQTGHCCGTFDQTHQARRRIGNLGVGWFDPHGCPRELSRLRHPVSAGESVNPEVTRRWQQVSGVPLIESYGQTETLMTVANTPKHPPVPGSMGRPLPGVKMAILDESAAPSPAGERGQQAVRLPCPRLMLGYWNDPERTACTRVTYAGVEYS</sequence>
<dbReference type="GO" id="GO:0006633">
    <property type="term" value="P:fatty acid biosynthetic process"/>
    <property type="evidence" value="ECO:0007669"/>
    <property type="project" value="TreeGrafter"/>
</dbReference>
<keyword evidence="2" id="KW-0436">Ligase</keyword>
<feature type="domain" description="AMP-dependent synthetase/ligase" evidence="5">
    <location>
        <begin position="59"/>
        <end position="156"/>
    </location>
</feature>
<dbReference type="InterPro" id="IPR000873">
    <property type="entry name" value="AMP-dep_synth/lig_dom"/>
</dbReference>
<name>A0A370NJE7_9BURK</name>
<dbReference type="Gene3D" id="3.40.50.12780">
    <property type="entry name" value="N-terminal domain of ligase-like"/>
    <property type="match status" value="1"/>
</dbReference>
<dbReference type="GO" id="GO:0004321">
    <property type="term" value="F:fatty-acyl-CoA synthase activity"/>
    <property type="evidence" value="ECO:0007669"/>
    <property type="project" value="TreeGrafter"/>
</dbReference>
<evidence type="ECO:0000313" key="7">
    <source>
        <dbReference type="Proteomes" id="UP000255165"/>
    </source>
</evidence>
<protein>
    <recommendedName>
        <fullName evidence="5">AMP-dependent synthetase/ligase domain-containing protein</fullName>
    </recommendedName>
</protein>
<dbReference type="InterPro" id="IPR042099">
    <property type="entry name" value="ANL_N_sf"/>
</dbReference>